<keyword evidence="3 9" id="KW-0276">Fatty acid metabolism</keyword>
<dbReference type="Proteomes" id="UP000032430">
    <property type="component" value="Chromosome I"/>
</dbReference>
<dbReference type="Gene3D" id="3.40.50.720">
    <property type="entry name" value="NAD(P)-binding Rossmann-like Domain"/>
    <property type="match status" value="1"/>
</dbReference>
<evidence type="ECO:0000256" key="5">
    <source>
        <dbReference type="ARBA" id="ARBA00023027"/>
    </source>
</evidence>
<feature type="binding site" evidence="9">
    <location>
        <begin position="111"/>
        <end position="112"/>
    </location>
    <ligand>
        <name>NAD(+)</name>
        <dbReference type="ChEBI" id="CHEBI:57540"/>
    </ligand>
</feature>
<keyword evidence="6 9" id="KW-0443">Lipid metabolism</keyword>
<dbReference type="InterPro" id="IPR010758">
    <property type="entry name" value="Trans-2-enoyl-CoA_reductase"/>
</dbReference>
<evidence type="ECO:0000256" key="7">
    <source>
        <dbReference type="ARBA" id="ARBA00023160"/>
    </source>
</evidence>
<keyword evidence="4 9" id="KW-0560">Oxidoreductase</keyword>
<proteinExistence type="inferred from homology"/>
<evidence type="ECO:0000259" key="10">
    <source>
        <dbReference type="PROSITE" id="PS51186"/>
    </source>
</evidence>
<sequence length="607" mass="68884">MMIVQPKIFGFICTTAHPLGCFKNVEEQVNYIKKEGQFTGIKNVLVIGASTGYGLASRIAAAFGSQAKTIGIIFEKPADEKRTASPGWYNTASFEEIAHEHGIYAKTINGDAFSKEVKQQAADLIRNDLKSVDLVVYSLASPRRTHPITGEVFNSVLKPIGRPFTSKTLDPFKGVVKEVTLEPATEAEINQTIAVMGGEDWEMWIDFLREENLLSEGAITVAYSYIGPPVSHAIYKDGTIGKAKEHLQQTAHKLNQKLEKINGKALVSVNKAVVTQASSAIPVIPLYMSMLLKIMHEQGSDESCIEQINRLFKEQLYSGAPLHLDDEGRTRLDDRELTDKVQGEINRAWSQIATENINQLADVQKYRDEFMRLFGFANRSIDYNAEITQFIPIKSLTQSENKTENYQPVIKLIETEEQQREIAELRYKVYQEILKINHPYMNHETKQFKNDEDANLLHTFGAYINEKLIGMIRGTLYHKISGQQTTSLLAEYRSLGRDILSYNTASLDNSAEISGFIVLPEYQKYGVAPLLMGEIIQLGIRLNPNLQFVFIETYAHLVKYYQFFHFRPIMQPVFNKKYGCEKFIMCLHIDDLIDKSHAIQKQLKFKL</sequence>
<comment type="catalytic activity">
    <reaction evidence="9">
        <text>a 2,3-saturated acyl-[ACP] + NAD(+) = a (2E)-enoyl-[ACP] + NADH + H(+)</text>
        <dbReference type="Rhea" id="RHEA:10240"/>
        <dbReference type="Rhea" id="RHEA-COMP:9925"/>
        <dbReference type="Rhea" id="RHEA-COMP:9926"/>
        <dbReference type="ChEBI" id="CHEBI:15378"/>
        <dbReference type="ChEBI" id="CHEBI:57540"/>
        <dbReference type="ChEBI" id="CHEBI:57945"/>
        <dbReference type="ChEBI" id="CHEBI:78784"/>
        <dbReference type="ChEBI" id="CHEBI:78785"/>
        <dbReference type="EC" id="1.3.1.9"/>
    </reaction>
</comment>
<feature type="site" description="Plays an important role in discriminating NADH against NADPH" evidence="9">
    <location>
        <position position="75"/>
    </location>
</feature>
<dbReference type="AlphaFoldDB" id="A0A098G1G8"/>
<feature type="binding site" evidence="9">
    <location>
        <position position="244"/>
    </location>
    <ligand>
        <name>NAD(+)</name>
        <dbReference type="ChEBI" id="CHEBI:57540"/>
    </ligand>
</feature>
<dbReference type="Pfam" id="PF12242">
    <property type="entry name" value="Eno-Rase_NADH_b"/>
    <property type="match status" value="1"/>
</dbReference>
<dbReference type="GO" id="GO:0006633">
    <property type="term" value="P:fatty acid biosynthetic process"/>
    <property type="evidence" value="ECO:0007669"/>
    <property type="project" value="UniProtKB-UniRule"/>
</dbReference>
<keyword evidence="5 9" id="KW-0520">NAD</keyword>
<dbReference type="GO" id="GO:0050343">
    <property type="term" value="F:trans-2-enoyl-CoA reductase (NADH) activity"/>
    <property type="evidence" value="ECO:0007669"/>
    <property type="project" value="UniProtKB-EC"/>
</dbReference>
<dbReference type="PANTHER" id="PTHR37480">
    <property type="entry name" value="ENOYL-[ACYL-CARRIER-PROTEIN] REDUCTASE [NADH]"/>
    <property type="match status" value="1"/>
</dbReference>
<keyword evidence="7 9" id="KW-0275">Fatty acid biosynthesis</keyword>
<dbReference type="STRING" id="1212491.LFA_0887"/>
<dbReference type="Pfam" id="PF12241">
    <property type="entry name" value="Enoyl_reductase"/>
    <property type="match status" value="1"/>
</dbReference>
<feature type="binding site" evidence="9">
    <location>
        <position position="225"/>
    </location>
    <ligand>
        <name>substrate</name>
    </ligand>
</feature>
<keyword evidence="12" id="KW-1185">Reference proteome</keyword>
<comment type="pathway">
    <text evidence="9">Lipid metabolism; fatty acid biosynthesis.</text>
</comment>
<dbReference type="HAMAP" id="MF_01838">
    <property type="entry name" value="FabV_reductase"/>
    <property type="match status" value="1"/>
</dbReference>
<comment type="subunit">
    <text evidence="1 9">Monomer.</text>
</comment>
<feature type="binding site" evidence="9">
    <location>
        <begin position="273"/>
        <end position="275"/>
    </location>
    <ligand>
        <name>NAD(+)</name>
        <dbReference type="ChEBI" id="CHEBI:57540"/>
    </ligand>
</feature>
<comment type="similarity">
    <text evidence="9">Belongs to the TER reductase family.</text>
</comment>
<dbReference type="PANTHER" id="PTHR37480:SF1">
    <property type="entry name" value="ENOYL-[ACYL-CARRIER-PROTEIN] REDUCTASE [NADH]"/>
    <property type="match status" value="1"/>
</dbReference>
<dbReference type="InterPro" id="IPR024906">
    <property type="entry name" value="Eno_Rdtase_FAD-bd_dom"/>
</dbReference>
<evidence type="ECO:0000256" key="9">
    <source>
        <dbReference type="HAMAP-Rule" id="MF_01838"/>
    </source>
</evidence>
<dbReference type="NCBIfam" id="NF010177">
    <property type="entry name" value="PRK13656.1"/>
    <property type="match status" value="1"/>
</dbReference>
<feature type="domain" description="N-acetyltransferase" evidence="10">
    <location>
        <begin position="420"/>
        <end position="590"/>
    </location>
</feature>
<evidence type="ECO:0000256" key="1">
    <source>
        <dbReference type="ARBA" id="ARBA00011245"/>
    </source>
</evidence>
<reference evidence="12" key="1">
    <citation type="submission" date="2014-09" db="EMBL/GenBank/DDBJ databases">
        <authorList>
            <person name="Gomez-Valero L."/>
        </authorList>
    </citation>
    <scope>NUCLEOTIDE SEQUENCE [LARGE SCALE GENOMIC DNA]</scope>
    <source>
        <strain evidence="12">ATCC700992</strain>
    </source>
</reference>
<evidence type="ECO:0000256" key="8">
    <source>
        <dbReference type="ARBA" id="ARBA00048302"/>
    </source>
</evidence>
<evidence type="ECO:0000256" key="2">
    <source>
        <dbReference type="ARBA" id="ARBA00022516"/>
    </source>
</evidence>
<name>A0A098G1G8_9GAMM</name>
<feature type="binding site" evidence="9">
    <location>
        <begin position="48"/>
        <end position="53"/>
    </location>
    <ligand>
        <name>NAD(+)</name>
        <dbReference type="ChEBI" id="CHEBI:57540"/>
    </ligand>
</feature>
<evidence type="ECO:0000313" key="12">
    <source>
        <dbReference type="Proteomes" id="UP000032430"/>
    </source>
</evidence>
<dbReference type="InterPro" id="IPR000182">
    <property type="entry name" value="GNAT_dom"/>
</dbReference>
<dbReference type="InterPro" id="IPR016181">
    <property type="entry name" value="Acyl_CoA_acyltransferase"/>
</dbReference>
<accession>A0A098G1G8</accession>
<dbReference type="InterPro" id="IPR050048">
    <property type="entry name" value="FabV-like_NADH_b"/>
</dbReference>
<evidence type="ECO:0000313" key="11">
    <source>
        <dbReference type="EMBL" id="CEG56333.1"/>
    </source>
</evidence>
<dbReference type="GO" id="GO:0051287">
    <property type="term" value="F:NAD binding"/>
    <property type="evidence" value="ECO:0007669"/>
    <property type="project" value="UniProtKB-UniRule"/>
</dbReference>
<dbReference type="RefSeq" id="WP_065814358.1">
    <property type="nucleotide sequence ID" value="NZ_LN614827.1"/>
</dbReference>
<feature type="active site" description="Proton donor" evidence="9">
    <location>
        <position position="235"/>
    </location>
</feature>
<evidence type="ECO:0000256" key="3">
    <source>
        <dbReference type="ARBA" id="ARBA00022832"/>
    </source>
</evidence>
<organism evidence="11 12">
    <name type="scientific">Legionella fallonii LLAP-10</name>
    <dbReference type="NCBI Taxonomy" id="1212491"/>
    <lineage>
        <taxon>Bacteria</taxon>
        <taxon>Pseudomonadati</taxon>
        <taxon>Pseudomonadota</taxon>
        <taxon>Gammaproteobacteria</taxon>
        <taxon>Legionellales</taxon>
        <taxon>Legionellaceae</taxon>
        <taxon>Legionella</taxon>
    </lineage>
</organism>
<dbReference type="EC" id="1.3.1.9" evidence="9"/>
<dbReference type="NCBIfam" id="NF043048">
    <property type="entry name" value="EnoyACPredFabV"/>
    <property type="match status" value="1"/>
</dbReference>
<dbReference type="InterPro" id="IPR024910">
    <property type="entry name" value="Enoyl-CoA_Rdtase_cat_dom"/>
</dbReference>
<dbReference type="SUPFAM" id="SSF55729">
    <property type="entry name" value="Acyl-CoA N-acyltransferases (Nat)"/>
    <property type="match status" value="1"/>
</dbReference>
<dbReference type="PROSITE" id="PS51186">
    <property type="entry name" value="GNAT"/>
    <property type="match status" value="1"/>
</dbReference>
<feature type="binding site" evidence="9">
    <location>
        <begin position="74"/>
        <end position="75"/>
    </location>
    <ligand>
        <name>NAD(+)</name>
        <dbReference type="ChEBI" id="CHEBI:57540"/>
    </ligand>
</feature>
<dbReference type="HOGENOM" id="CLU_449630_0_0_6"/>
<dbReference type="Gene3D" id="3.40.630.30">
    <property type="match status" value="1"/>
</dbReference>
<dbReference type="KEGG" id="lfa:LFA_0887"/>
<protein>
    <recommendedName>
        <fullName evidence="9">Enoyl-[acyl-carrier-protein] reductase [NADH]</fullName>
        <shortName evidence="9">ENR</shortName>
        <ecNumber evidence="9">1.3.1.9</ecNumber>
    </recommendedName>
</protein>
<dbReference type="GO" id="GO:0004318">
    <property type="term" value="F:enoyl-[acyl-carrier-protein] reductase (NADH) activity"/>
    <property type="evidence" value="ECO:0007669"/>
    <property type="project" value="UniProtKB-UniRule"/>
</dbReference>
<comment type="function">
    <text evidence="9">Involved in the final reduction of the elongation cycle of fatty acid synthesis (FAS II). Catalyzes the reduction of a carbon-carbon double bond in an enoyl moiety that is covalently linked to an acyl carrier protein (ACP).</text>
</comment>
<dbReference type="Pfam" id="PF07055">
    <property type="entry name" value="Eno-Rase_FAD_bd"/>
    <property type="match status" value="1"/>
</dbReference>
<dbReference type="GO" id="GO:0016747">
    <property type="term" value="F:acyltransferase activity, transferring groups other than amino-acyl groups"/>
    <property type="evidence" value="ECO:0007669"/>
    <property type="project" value="InterPro"/>
</dbReference>
<comment type="catalytic activity">
    <reaction evidence="8">
        <text>a 2,3-saturated acyl-CoA + NAD(+) = a (2E)-enoyl-CoA + NADH + H(+)</text>
        <dbReference type="Rhea" id="RHEA:18177"/>
        <dbReference type="ChEBI" id="CHEBI:15378"/>
        <dbReference type="ChEBI" id="CHEBI:57540"/>
        <dbReference type="ChEBI" id="CHEBI:57945"/>
        <dbReference type="ChEBI" id="CHEBI:58856"/>
        <dbReference type="ChEBI" id="CHEBI:65111"/>
        <dbReference type="EC" id="1.3.1.44"/>
    </reaction>
</comment>
<evidence type="ECO:0000256" key="4">
    <source>
        <dbReference type="ARBA" id="ARBA00023002"/>
    </source>
</evidence>
<dbReference type="OrthoDB" id="9802260at2"/>
<dbReference type="Pfam" id="PF00583">
    <property type="entry name" value="Acetyltransf_1"/>
    <property type="match status" value="1"/>
</dbReference>
<feature type="binding site" evidence="9">
    <location>
        <begin position="139"/>
        <end position="140"/>
    </location>
    <ligand>
        <name>NAD(+)</name>
        <dbReference type="ChEBI" id="CHEBI:57540"/>
    </ligand>
</feature>
<dbReference type="UniPathway" id="UPA00094"/>
<keyword evidence="2 9" id="KW-0444">Lipid biosynthesis</keyword>
<dbReference type="EMBL" id="LN614827">
    <property type="protein sequence ID" value="CEG56333.1"/>
    <property type="molecule type" value="Genomic_DNA"/>
</dbReference>
<gene>
    <name evidence="9" type="primary">fabV</name>
    <name evidence="11" type="ORF">LFA_0887</name>
</gene>
<evidence type="ECO:0000256" key="6">
    <source>
        <dbReference type="ARBA" id="ARBA00023098"/>
    </source>
</evidence>